<evidence type="ECO:0000256" key="1">
    <source>
        <dbReference type="SAM" id="MobiDB-lite"/>
    </source>
</evidence>
<organism evidence="2">
    <name type="scientific">Arundo donax</name>
    <name type="common">Giant reed</name>
    <name type="synonym">Donax arundinaceus</name>
    <dbReference type="NCBI Taxonomy" id="35708"/>
    <lineage>
        <taxon>Eukaryota</taxon>
        <taxon>Viridiplantae</taxon>
        <taxon>Streptophyta</taxon>
        <taxon>Embryophyta</taxon>
        <taxon>Tracheophyta</taxon>
        <taxon>Spermatophyta</taxon>
        <taxon>Magnoliopsida</taxon>
        <taxon>Liliopsida</taxon>
        <taxon>Poales</taxon>
        <taxon>Poaceae</taxon>
        <taxon>PACMAD clade</taxon>
        <taxon>Arundinoideae</taxon>
        <taxon>Arundineae</taxon>
        <taxon>Arundo</taxon>
    </lineage>
</organism>
<dbReference type="EMBL" id="GBRH01212834">
    <property type="protein sequence ID" value="JAD85061.1"/>
    <property type="molecule type" value="Transcribed_RNA"/>
</dbReference>
<reference evidence="2" key="2">
    <citation type="journal article" date="2015" name="Data Brief">
        <title>Shoot transcriptome of the giant reed, Arundo donax.</title>
        <authorList>
            <person name="Barrero R.A."/>
            <person name="Guerrero F.D."/>
            <person name="Moolhuijzen P."/>
            <person name="Goolsby J.A."/>
            <person name="Tidwell J."/>
            <person name="Bellgard S.E."/>
            <person name="Bellgard M.I."/>
        </authorList>
    </citation>
    <scope>NUCLEOTIDE SEQUENCE</scope>
    <source>
        <tissue evidence="2">Shoot tissue taken approximately 20 cm above the soil surface</tissue>
    </source>
</reference>
<sequence length="25" mass="2799">MATGWRRGGERCPRRRGTRSPAGRA</sequence>
<evidence type="ECO:0000313" key="2">
    <source>
        <dbReference type="EMBL" id="JAD85061.1"/>
    </source>
</evidence>
<reference evidence="2" key="1">
    <citation type="submission" date="2014-09" db="EMBL/GenBank/DDBJ databases">
        <authorList>
            <person name="Magalhaes I.L.F."/>
            <person name="Oliveira U."/>
            <person name="Santos F.R."/>
            <person name="Vidigal T.H.D.A."/>
            <person name="Brescovit A.D."/>
            <person name="Santos A.J."/>
        </authorList>
    </citation>
    <scope>NUCLEOTIDE SEQUENCE</scope>
    <source>
        <tissue evidence="2">Shoot tissue taken approximately 20 cm above the soil surface</tissue>
    </source>
</reference>
<protein>
    <submittedName>
        <fullName evidence="2">Uncharacterized protein</fullName>
    </submittedName>
</protein>
<feature type="region of interest" description="Disordered" evidence="1">
    <location>
        <begin position="1"/>
        <end position="25"/>
    </location>
</feature>
<proteinExistence type="predicted"/>
<accession>A0A0A9DB95</accession>
<name>A0A0A9DB95_ARUDO</name>
<dbReference type="AlphaFoldDB" id="A0A0A9DB95"/>